<reference evidence="2" key="1">
    <citation type="submission" date="2025-08" db="UniProtKB">
        <authorList>
            <consortium name="RefSeq"/>
        </authorList>
    </citation>
    <scope>IDENTIFICATION</scope>
</reference>
<dbReference type="PANTHER" id="PTHR47481:SF29">
    <property type="entry name" value="RETROTRANSPOSON GAG DOMAIN-CONTAINING PROTEIN"/>
    <property type="match status" value="1"/>
</dbReference>
<gene>
    <name evidence="2" type="primary">LOC107817626</name>
</gene>
<accession>A0A1S4CDD7</accession>
<feature type="compositionally biased region" description="Low complexity" evidence="1">
    <location>
        <begin position="1"/>
        <end position="24"/>
    </location>
</feature>
<organism evidence="2">
    <name type="scientific">Nicotiana tabacum</name>
    <name type="common">Common tobacco</name>
    <dbReference type="NCBI Taxonomy" id="4097"/>
    <lineage>
        <taxon>Eukaryota</taxon>
        <taxon>Viridiplantae</taxon>
        <taxon>Streptophyta</taxon>
        <taxon>Embryophyta</taxon>
        <taxon>Tracheophyta</taxon>
        <taxon>Spermatophyta</taxon>
        <taxon>Magnoliopsida</taxon>
        <taxon>eudicotyledons</taxon>
        <taxon>Gunneridae</taxon>
        <taxon>Pentapetalae</taxon>
        <taxon>asterids</taxon>
        <taxon>lamiids</taxon>
        <taxon>Solanales</taxon>
        <taxon>Solanaceae</taxon>
        <taxon>Nicotianoideae</taxon>
        <taxon>Nicotianeae</taxon>
        <taxon>Nicotiana</taxon>
    </lineage>
</organism>
<feature type="region of interest" description="Disordered" evidence="1">
    <location>
        <begin position="255"/>
        <end position="283"/>
    </location>
</feature>
<dbReference type="AlphaFoldDB" id="A0A1S4CDD7"/>
<proteinExistence type="predicted"/>
<dbReference type="PANTHER" id="PTHR47481">
    <property type="match status" value="1"/>
</dbReference>
<feature type="compositionally biased region" description="Polar residues" evidence="1">
    <location>
        <begin position="25"/>
        <end position="35"/>
    </location>
</feature>
<dbReference type="RefSeq" id="XP_016498969.1">
    <property type="nucleotide sequence ID" value="XM_016643483.1"/>
</dbReference>
<dbReference type="OrthoDB" id="912930at2759"/>
<evidence type="ECO:0000313" key="2">
    <source>
        <dbReference type="RefSeq" id="XP_016498969.1"/>
    </source>
</evidence>
<feature type="region of interest" description="Disordered" evidence="1">
    <location>
        <begin position="1"/>
        <end position="35"/>
    </location>
</feature>
<dbReference type="OMA" id="WISNDAH"/>
<evidence type="ECO:0000256" key="1">
    <source>
        <dbReference type="SAM" id="MobiDB-lite"/>
    </source>
</evidence>
<name>A0A1S4CDD7_TOBAC</name>
<sequence>MASSSSSISTTSSPIKTTSSPIKTDQSSLSPSSNTAISLSNIKNLIPSVLDYTNYMLWRELFLPVFKGHGVYGFIDGSFPCPPSTIITEDGNSILNPAFRVQLDSIVLSWIQATIYQEILQVILRPNHSLTSREAWLEIERLFRDQVSSRTLQLKVQFHNLKKGDLSINDYVHRLKTIADSLNSIGNPILETDLVLQILSVLPSDYMPVSTSISTRITVPSFTDTHSLLSLHEAQLSNFSATNLDLSVTAFVAKQHSTPHGRGRNNNGGRNSNGGRGMGLNNPGFYKNFSTPSPNLSPRPRSPSILGPASYSSFPSSHMHATVQCQLCFQYNHSARKCPSLGPNKFISDLQSPPTHSYAMPSDAHWYVDTGASSHMTPNPGNVSSVLPYNGTDRVVVGNGTQLPISYTGHGSQDQENSSTVQ</sequence>
<protein>
    <submittedName>
        <fullName evidence="2">Uncharacterized protein isoform X2</fullName>
    </submittedName>
</protein>
<dbReference type="Pfam" id="PF14223">
    <property type="entry name" value="Retrotran_gag_2"/>
    <property type="match status" value="1"/>
</dbReference>